<dbReference type="Proteomes" id="UP000325684">
    <property type="component" value="Unassembled WGS sequence"/>
</dbReference>
<dbReference type="CDD" id="cd05233">
    <property type="entry name" value="SDR_c"/>
    <property type="match status" value="1"/>
</dbReference>
<dbReference type="EMBL" id="VCMV01000013">
    <property type="protein sequence ID" value="KAB0267487.1"/>
    <property type="molecule type" value="Genomic_DNA"/>
</dbReference>
<dbReference type="PANTHER" id="PTHR42760">
    <property type="entry name" value="SHORT-CHAIN DEHYDROGENASES/REDUCTASES FAMILY MEMBER"/>
    <property type="match status" value="1"/>
</dbReference>
<organism evidence="2 3">
    <name type="scientific">Microvirga brassicacearum</name>
    <dbReference type="NCBI Taxonomy" id="2580413"/>
    <lineage>
        <taxon>Bacteria</taxon>
        <taxon>Pseudomonadati</taxon>
        <taxon>Pseudomonadota</taxon>
        <taxon>Alphaproteobacteria</taxon>
        <taxon>Hyphomicrobiales</taxon>
        <taxon>Methylobacteriaceae</taxon>
        <taxon>Microvirga</taxon>
    </lineage>
</organism>
<keyword evidence="3" id="KW-1185">Reference proteome</keyword>
<reference evidence="2 3" key="1">
    <citation type="journal article" date="2019" name="Microorganisms">
        <title>Genome Insights into the Novel Species Microvirga brassicacearum, a Rapeseed Endophyte with Biotechnological Potential.</title>
        <authorList>
            <person name="Jimenez-Gomez A."/>
            <person name="Saati-Santamaria Z."/>
            <person name="Igual J.M."/>
            <person name="Rivas R."/>
            <person name="Mateos P.F."/>
            <person name="Garcia-Fraile P."/>
        </authorList>
    </citation>
    <scope>NUCLEOTIDE SEQUENCE [LARGE SCALE GENOMIC DNA]</scope>
    <source>
        <strain evidence="2 3">CDVBN77</strain>
    </source>
</reference>
<name>A0A5N3PCL6_9HYPH</name>
<protein>
    <submittedName>
        <fullName evidence="2">SDR family oxidoreductase</fullName>
    </submittedName>
</protein>
<dbReference type="OrthoDB" id="9803333at2"/>
<dbReference type="SUPFAM" id="SSF51735">
    <property type="entry name" value="NAD(P)-binding Rossmann-fold domains"/>
    <property type="match status" value="1"/>
</dbReference>
<dbReference type="PRINTS" id="PR00080">
    <property type="entry name" value="SDRFAMILY"/>
</dbReference>
<dbReference type="InterPro" id="IPR036291">
    <property type="entry name" value="NAD(P)-bd_dom_sf"/>
</dbReference>
<gene>
    <name evidence="2" type="ORF">FEZ63_09285</name>
</gene>
<dbReference type="Pfam" id="PF13561">
    <property type="entry name" value="adh_short_C2"/>
    <property type="match status" value="1"/>
</dbReference>
<accession>A0A5N3PCL6</accession>
<comment type="caution">
    <text evidence="2">The sequence shown here is derived from an EMBL/GenBank/DDBJ whole genome shotgun (WGS) entry which is preliminary data.</text>
</comment>
<dbReference type="Gene3D" id="3.40.50.720">
    <property type="entry name" value="NAD(P)-binding Rossmann-like Domain"/>
    <property type="match status" value="1"/>
</dbReference>
<dbReference type="RefSeq" id="WP_150943589.1">
    <property type="nucleotide sequence ID" value="NZ_VCMV01000013.1"/>
</dbReference>
<dbReference type="InterPro" id="IPR002347">
    <property type="entry name" value="SDR_fam"/>
</dbReference>
<evidence type="ECO:0000256" key="1">
    <source>
        <dbReference type="ARBA" id="ARBA00006484"/>
    </source>
</evidence>
<comment type="similarity">
    <text evidence="1">Belongs to the short-chain dehydrogenases/reductases (SDR) family.</text>
</comment>
<dbReference type="AlphaFoldDB" id="A0A5N3PCL6"/>
<dbReference type="GO" id="GO:0016616">
    <property type="term" value="F:oxidoreductase activity, acting on the CH-OH group of donors, NAD or NADP as acceptor"/>
    <property type="evidence" value="ECO:0007669"/>
    <property type="project" value="TreeGrafter"/>
</dbReference>
<dbReference type="PRINTS" id="PR00081">
    <property type="entry name" value="GDHRDH"/>
</dbReference>
<proteinExistence type="inferred from homology"/>
<sequence>MKTSEDASLLGLFGKVALITGGGAGIGRATAELFAQAGMAVAAAEIDPARASALRDTLQASGVESLVLELDVRKAEDVATLLSEVGTRFGRLDVLVNNVGDYLGYKASFEHSTEAEWNALYAVNLLHVFHVTKAAIPLLRLSGEGGSIINLSTIEAFRGIPLTVVYAAFKAAITGFTRSLAVELGPDNIRVNAIAPETTNSAQIVATQRVPPENRSYISRWFPIGRFGEGSDSAGAALFLASDRLSGWVTGSTILVDGGALAAGAWMRLPDGRGWTHLPIIVADGYTPRGSVPPDDRPD</sequence>
<dbReference type="FunFam" id="3.40.50.720:FF:000084">
    <property type="entry name" value="Short-chain dehydrogenase reductase"/>
    <property type="match status" value="1"/>
</dbReference>
<evidence type="ECO:0000313" key="2">
    <source>
        <dbReference type="EMBL" id="KAB0267487.1"/>
    </source>
</evidence>
<evidence type="ECO:0000313" key="3">
    <source>
        <dbReference type="Proteomes" id="UP000325684"/>
    </source>
</evidence>